<feature type="region of interest" description="Disordered" evidence="1">
    <location>
        <begin position="1"/>
        <end position="30"/>
    </location>
</feature>
<keyword evidence="2" id="KW-1133">Transmembrane helix</keyword>
<feature type="domain" description="Domain of unknown function at the cortex 1" evidence="4">
    <location>
        <begin position="222"/>
        <end position="451"/>
    </location>
</feature>
<dbReference type="Pfam" id="PF04784">
    <property type="entry name" value="DUF547"/>
    <property type="match status" value="1"/>
</dbReference>
<feature type="domain" description="DUF547" evidence="3">
    <location>
        <begin position="1352"/>
        <end position="1483"/>
    </location>
</feature>
<feature type="compositionally biased region" description="Low complexity" evidence="1">
    <location>
        <begin position="187"/>
        <end position="200"/>
    </location>
</feature>
<feature type="compositionally biased region" description="Basic residues" evidence="1">
    <location>
        <begin position="1"/>
        <end position="15"/>
    </location>
</feature>
<feature type="compositionally biased region" description="Acidic residues" evidence="1">
    <location>
        <begin position="802"/>
        <end position="815"/>
    </location>
</feature>
<evidence type="ECO:0000313" key="5">
    <source>
        <dbReference type="EMBL" id="CAJ1944567.1"/>
    </source>
</evidence>
<dbReference type="Pfam" id="PF08588">
    <property type="entry name" value="Duc1"/>
    <property type="match status" value="1"/>
</dbReference>
<dbReference type="InterPro" id="IPR013897">
    <property type="entry name" value="Duc1"/>
</dbReference>
<name>A0AAD2CS16_9STRA</name>
<comment type="caution">
    <text evidence="5">The sequence shown here is derived from an EMBL/GenBank/DDBJ whole genome shotgun (WGS) entry which is preliminary data.</text>
</comment>
<evidence type="ECO:0000259" key="3">
    <source>
        <dbReference type="Pfam" id="PF04784"/>
    </source>
</evidence>
<feature type="region of interest" description="Disordered" evidence="1">
    <location>
        <begin position="909"/>
        <end position="934"/>
    </location>
</feature>
<proteinExistence type="predicted"/>
<organism evidence="5 6">
    <name type="scientific">Cylindrotheca closterium</name>
    <dbReference type="NCBI Taxonomy" id="2856"/>
    <lineage>
        <taxon>Eukaryota</taxon>
        <taxon>Sar</taxon>
        <taxon>Stramenopiles</taxon>
        <taxon>Ochrophyta</taxon>
        <taxon>Bacillariophyta</taxon>
        <taxon>Bacillariophyceae</taxon>
        <taxon>Bacillariophycidae</taxon>
        <taxon>Bacillariales</taxon>
        <taxon>Bacillariaceae</taxon>
        <taxon>Cylindrotheca</taxon>
    </lineage>
</organism>
<feature type="transmembrane region" description="Helical" evidence="2">
    <location>
        <begin position="116"/>
        <end position="134"/>
    </location>
</feature>
<gene>
    <name evidence="5" type="ORF">CYCCA115_LOCUS8952</name>
</gene>
<evidence type="ECO:0000256" key="2">
    <source>
        <dbReference type="SAM" id="Phobius"/>
    </source>
</evidence>
<dbReference type="Proteomes" id="UP001295423">
    <property type="component" value="Unassembled WGS sequence"/>
</dbReference>
<feature type="compositionally biased region" description="Acidic residues" evidence="1">
    <location>
        <begin position="909"/>
        <end position="923"/>
    </location>
</feature>
<dbReference type="EMBL" id="CAKOGP040001224">
    <property type="protein sequence ID" value="CAJ1944567.1"/>
    <property type="molecule type" value="Genomic_DNA"/>
</dbReference>
<feature type="region of interest" description="Disordered" evidence="1">
    <location>
        <begin position="683"/>
        <end position="713"/>
    </location>
</feature>
<dbReference type="InterPro" id="IPR006869">
    <property type="entry name" value="DUF547"/>
</dbReference>
<sequence length="1581" mass="176077">MQRVKKPFRKARGKLTRSASERKPKLDEDDIIATESQAYGTLSPPSLDNDAMESRYSVHSMRQSFRPSENYLDHDATDQYTKVQNLERVIRQIIIVFAAYILGTRRAEWATMASNMLGYIVTAWVTCVVILYILDSNKKKNRTLGRDMDAETQNPRGELEPLLSPAEMPTPTRKPNPPTAIPRARSLSESAREMSTSSSMDVTDEHHHAHPSLASLYIMDTNSGRRIDSNGSIIHLSNEWIEMDVLAMIRTPDADDPSAPMGTPENTKVSEYFRGRQRRFEFQFQYKLKKSVAGKNIYFAAELENPVKLGIVQRAFVSAAMAFMRKTNPSFHYSITGSTDKEGDGSWEKPHMAFTVLGSMDRLVISKPGEPIPELGSELYEDPEAIKQRKRGVDVDWNCEDTYTCALWSAYCDWIDWKIINLPGIRPFELDSVLGPQNVNIVLYMTDQGCTTHNRNDLYNILDLEFSCVGHCKLGAVAQDYCDARQRKLLQKPPTVPEDGADKLEDVDEGGSDDETGAELGEGIYMRSGDVVTLGEVTSGDTESTITIGGGFAVLQEQAMSTIVIQKARRSHRNRLLKSGDAVYFKLTQKKGTSTETRYLTTHRGWWLKWATSLGTSKNGYFTIHALDSGDDGKPVRSSESESDYLTMGSSFTLKHKRWSRYHIGVAAEPSPTYGGRMLSLYNPAVSQDKPPAEDQYIPDDDDQSDDELELDKKTSSGWMNKLVLCAQEPMAIAPPMTLSPSRSASRDEEPADAADVLPIEKLVFSEDHCHVDVPAWIETMNRTERIRQLTYVVRVTHSEAQGEDAAAEAGDDDVSLSGPANTTRTFARLRTGRELARIMMVGKSSTSVTKSATSSIQFSTHRRKSFDVDFYDDDISLDEDIELDEYAEDVELKLNGSQEEIEILEAVSESDESEDEEIFEEESAQRSPKAGRVTRGKRLIGKVAKTAKSATKSTVVGTGKLAVKSAVGTGKLAVGTGKFAAKTVYGTTKAAVGTGKYVAKGTLSAGKMAGQAVIAPITKRKPPKSEPKAKKLQGAKARLELSKKTMKKIEKIEKQKNLSFLAGELCAPEQSCRIASRVLSRMSCVPYKSSEWKKFNDVLVSQVAHEAEQDRWFLEGTAVQLGVAPEPENKIRGKLMHESLGARCLWESHWREEWLGIYDTCVSIYAPSTKSPCLEIALIDIRKVRPLDAGTVSPLPGFHLLVLETAWICHYVAFRDEDSRDTFGNVLQEAADKQTKSAEETASLLRNARFWQGFQTLSNSSLSTSAGKWAKVSCGSKALKERSVLNGRRMAFDINLDGLSSGADGIAFVENILSKSLSFDLRLLEEEPDSFVEFLDLTSRLRLIPLDEIDLSSKHAFCLFANIYHCLLQHAMLLSMNGPLDKKNMNDFMRTSCYEIGNDVFSLAELYCCVIRGKMSRPGNLKPPYPDVSKKSNTFRHYALDFKDPRINFILSTGDSSCPRSIPVLKPHDIEQQLTLASSIFLRKEVYVDARTNTVILPKICEVYKNDFGGDSTSCLRFCLEEVDEETAATIRTMMLAGSVSIRFQHATDNYHSSLQLRAAIGESGSLRLQRTVSQDSTIY</sequence>
<keyword evidence="2" id="KW-0812">Transmembrane</keyword>
<feature type="region of interest" description="Disordered" evidence="1">
    <location>
        <begin position="492"/>
        <end position="519"/>
    </location>
</feature>
<keyword evidence="6" id="KW-1185">Reference proteome</keyword>
<feature type="region of interest" description="Disordered" evidence="1">
    <location>
        <begin position="144"/>
        <end position="206"/>
    </location>
</feature>
<evidence type="ECO:0000256" key="1">
    <source>
        <dbReference type="SAM" id="MobiDB-lite"/>
    </source>
</evidence>
<dbReference type="PANTHER" id="PTHR46361">
    <property type="entry name" value="ELECTRON CARRIER/ PROTEIN DISULFIDE OXIDOREDUCTASE"/>
    <property type="match status" value="1"/>
</dbReference>
<accession>A0AAD2CS16</accession>
<evidence type="ECO:0008006" key="7">
    <source>
        <dbReference type="Google" id="ProtNLM"/>
    </source>
</evidence>
<feature type="compositionally biased region" description="Acidic residues" evidence="1">
    <location>
        <begin position="505"/>
        <end position="517"/>
    </location>
</feature>
<reference evidence="5" key="1">
    <citation type="submission" date="2023-08" db="EMBL/GenBank/DDBJ databases">
        <authorList>
            <person name="Audoor S."/>
            <person name="Bilcke G."/>
        </authorList>
    </citation>
    <scope>NUCLEOTIDE SEQUENCE</scope>
</reference>
<protein>
    <recommendedName>
        <fullName evidence="7">DUF547 domain-containing protein</fullName>
    </recommendedName>
</protein>
<dbReference type="PANTHER" id="PTHR46361:SF3">
    <property type="entry name" value="ELECTRON CARRIER_ PROTEIN DISULFIDE OXIDOREDUCTASE"/>
    <property type="match status" value="1"/>
</dbReference>
<feature type="region of interest" description="Disordered" evidence="1">
    <location>
        <begin position="802"/>
        <end position="821"/>
    </location>
</feature>
<keyword evidence="2" id="KW-0472">Membrane</keyword>
<evidence type="ECO:0000313" key="6">
    <source>
        <dbReference type="Proteomes" id="UP001295423"/>
    </source>
</evidence>
<evidence type="ECO:0000259" key="4">
    <source>
        <dbReference type="Pfam" id="PF08588"/>
    </source>
</evidence>
<feature type="compositionally biased region" description="Acidic residues" evidence="1">
    <location>
        <begin position="697"/>
        <end position="710"/>
    </location>
</feature>